<dbReference type="InterPro" id="IPR000477">
    <property type="entry name" value="RT_dom"/>
</dbReference>
<feature type="domain" description="RNase H type-1" evidence="2">
    <location>
        <begin position="550"/>
        <end position="672"/>
    </location>
</feature>
<dbReference type="CDD" id="cd01647">
    <property type="entry name" value="RT_LTR"/>
    <property type="match status" value="1"/>
</dbReference>
<dbReference type="InterPro" id="IPR012337">
    <property type="entry name" value="RNaseH-like_sf"/>
</dbReference>
<dbReference type="InterPro" id="IPR002156">
    <property type="entry name" value="RNaseH_domain"/>
</dbReference>
<dbReference type="CDD" id="cd09279">
    <property type="entry name" value="RNase_HI_like"/>
    <property type="match status" value="1"/>
</dbReference>
<accession>A0AAV8HY30</accession>
<dbReference type="PROSITE" id="PS50879">
    <property type="entry name" value="RNASE_H_1"/>
    <property type="match status" value="1"/>
</dbReference>
<dbReference type="InterPro" id="IPR036397">
    <property type="entry name" value="RNaseH_sf"/>
</dbReference>
<gene>
    <name evidence="3" type="ORF">LUZ62_033262</name>
</gene>
<dbReference type="InterPro" id="IPR053134">
    <property type="entry name" value="RNA-dir_DNA_polymerase"/>
</dbReference>
<evidence type="ECO:0000313" key="4">
    <source>
        <dbReference type="Proteomes" id="UP001140206"/>
    </source>
</evidence>
<dbReference type="SUPFAM" id="SSF56672">
    <property type="entry name" value="DNA/RNA polymerases"/>
    <property type="match status" value="1"/>
</dbReference>
<sequence>MGLGKYPLQPMTTSLVGFTGDKLKPLGTIDLDVLFGDAPQTVISNVRFIVVDAPSAYNVILGRTSLNSIGTVASTPHLMIKFPTPQGVGIVRGEQQVAKECYRITMAPQIALIERSRKSQEFVESLGALSKEPPKILSTKAMEDTEPVVLREGQATQLGTMLPAIDRNMVRECLIANKDIFADEDDMMPGINRAITEHRIDTYEEARPVQQRKRKLGLERRKAVQDEVDRLLKAGAIREVEYPRWLANPVLVRKSNGKWRMCIDYTDLNRACPKKPFPLPSIDAMIDSTAGFKYLSFMDAYSGYNQIQMHPDDEEKTSFITEQGLFCYRVMPFGLKNAGAEYQQMVNKVFKDELGGVIEAYIDDMVVKSCTGQEYVQHLNMIFQKMRDVGMRLNPKKSFFCLSSGKFLGYIVSERGIEVHPGKCRAIIDMEAPKTIKEVQELTGRIAALNRFIARSGEKKVIQQLRRALLPYSSQPEKLRPYFQAHPIKVISDLPLRKALGNLDVSGRLLKWAVELSEFDISFLPKATYKGQVLADFVVESTGRSEKRDQEAMWHVHVDGVASERGSGLGIHIKGPKGEVFYYAIHITFPVTNNMVEYEALIAGLRLVEAVGATKVRVYMDSQLVVHQINGQYEVHDPTLAKYLEKAKEVLATFEEAMIEHVPRGMNEIADA</sequence>
<dbReference type="SUPFAM" id="SSF53098">
    <property type="entry name" value="Ribonuclease H-like"/>
    <property type="match status" value="1"/>
</dbReference>
<proteinExistence type="predicted"/>
<dbReference type="PROSITE" id="PS50878">
    <property type="entry name" value="RT_POL"/>
    <property type="match status" value="1"/>
</dbReference>
<evidence type="ECO:0000313" key="3">
    <source>
        <dbReference type="EMBL" id="KAJ4820696.1"/>
    </source>
</evidence>
<dbReference type="PANTHER" id="PTHR24559:SF430">
    <property type="entry name" value="RNA-DIRECTED DNA POLYMERASE"/>
    <property type="match status" value="1"/>
</dbReference>
<name>A0AAV8HY30_9POAL</name>
<evidence type="ECO:0000259" key="1">
    <source>
        <dbReference type="PROSITE" id="PS50878"/>
    </source>
</evidence>
<feature type="domain" description="Reverse transcriptase" evidence="1">
    <location>
        <begin position="233"/>
        <end position="412"/>
    </location>
</feature>
<dbReference type="EMBL" id="JAMFTS010000001">
    <property type="protein sequence ID" value="KAJ4820696.1"/>
    <property type="molecule type" value="Genomic_DNA"/>
</dbReference>
<keyword evidence="4" id="KW-1185">Reference proteome</keyword>
<dbReference type="Proteomes" id="UP001140206">
    <property type="component" value="Chromosome 1"/>
</dbReference>
<dbReference type="GO" id="GO:0004523">
    <property type="term" value="F:RNA-DNA hybrid ribonuclease activity"/>
    <property type="evidence" value="ECO:0007669"/>
    <property type="project" value="InterPro"/>
</dbReference>
<reference evidence="3" key="1">
    <citation type="submission" date="2022-08" db="EMBL/GenBank/DDBJ databases">
        <authorList>
            <person name="Marques A."/>
        </authorList>
    </citation>
    <scope>NUCLEOTIDE SEQUENCE</scope>
    <source>
        <strain evidence="3">RhyPub2mFocal</strain>
        <tissue evidence="3">Leaves</tissue>
    </source>
</reference>
<dbReference type="PANTHER" id="PTHR24559">
    <property type="entry name" value="TRANSPOSON TY3-I GAG-POL POLYPROTEIN"/>
    <property type="match status" value="1"/>
</dbReference>
<dbReference type="Gene3D" id="3.10.10.10">
    <property type="entry name" value="HIV Type 1 Reverse Transcriptase, subunit A, domain 1"/>
    <property type="match status" value="1"/>
</dbReference>
<evidence type="ECO:0000259" key="2">
    <source>
        <dbReference type="PROSITE" id="PS50879"/>
    </source>
</evidence>
<dbReference type="Pfam" id="PF13456">
    <property type="entry name" value="RVT_3"/>
    <property type="match status" value="1"/>
</dbReference>
<dbReference type="Pfam" id="PF00078">
    <property type="entry name" value="RVT_1"/>
    <property type="match status" value="1"/>
</dbReference>
<dbReference type="InterPro" id="IPR043502">
    <property type="entry name" value="DNA/RNA_pol_sf"/>
</dbReference>
<organism evidence="3 4">
    <name type="scientific">Rhynchospora pubera</name>
    <dbReference type="NCBI Taxonomy" id="906938"/>
    <lineage>
        <taxon>Eukaryota</taxon>
        <taxon>Viridiplantae</taxon>
        <taxon>Streptophyta</taxon>
        <taxon>Embryophyta</taxon>
        <taxon>Tracheophyta</taxon>
        <taxon>Spermatophyta</taxon>
        <taxon>Magnoliopsida</taxon>
        <taxon>Liliopsida</taxon>
        <taxon>Poales</taxon>
        <taxon>Cyperaceae</taxon>
        <taxon>Cyperoideae</taxon>
        <taxon>Rhynchosporeae</taxon>
        <taxon>Rhynchospora</taxon>
    </lineage>
</organism>
<dbReference type="InterPro" id="IPR043128">
    <property type="entry name" value="Rev_trsase/Diguanyl_cyclase"/>
</dbReference>
<dbReference type="Gene3D" id="3.30.420.10">
    <property type="entry name" value="Ribonuclease H-like superfamily/Ribonuclease H"/>
    <property type="match status" value="1"/>
</dbReference>
<comment type="caution">
    <text evidence="3">The sequence shown here is derived from an EMBL/GenBank/DDBJ whole genome shotgun (WGS) entry which is preliminary data.</text>
</comment>
<protein>
    <submittedName>
        <fullName evidence="3">Pol-polyprotein</fullName>
    </submittedName>
</protein>
<dbReference type="GO" id="GO:0003676">
    <property type="term" value="F:nucleic acid binding"/>
    <property type="evidence" value="ECO:0007669"/>
    <property type="project" value="InterPro"/>
</dbReference>
<dbReference type="AlphaFoldDB" id="A0AAV8HY30"/>
<dbReference type="Gene3D" id="3.30.70.270">
    <property type="match status" value="1"/>
</dbReference>